<keyword evidence="2" id="KW-1185">Reference proteome</keyword>
<dbReference type="InParanoid" id="A0A2H3EF08"/>
<reference evidence="2" key="1">
    <citation type="journal article" date="2017" name="Nat. Ecol. Evol.">
        <title>Genome expansion and lineage-specific genetic innovations in the forest pathogenic fungi Armillaria.</title>
        <authorList>
            <person name="Sipos G."/>
            <person name="Prasanna A.N."/>
            <person name="Walter M.C."/>
            <person name="O'Connor E."/>
            <person name="Balint B."/>
            <person name="Krizsan K."/>
            <person name="Kiss B."/>
            <person name="Hess J."/>
            <person name="Varga T."/>
            <person name="Slot J."/>
            <person name="Riley R."/>
            <person name="Boka B."/>
            <person name="Rigling D."/>
            <person name="Barry K."/>
            <person name="Lee J."/>
            <person name="Mihaltcheva S."/>
            <person name="LaButti K."/>
            <person name="Lipzen A."/>
            <person name="Waldron R."/>
            <person name="Moloney N.M."/>
            <person name="Sperisen C."/>
            <person name="Kredics L."/>
            <person name="Vagvoelgyi C."/>
            <person name="Patrignani A."/>
            <person name="Fitzpatrick D."/>
            <person name="Nagy I."/>
            <person name="Doyle S."/>
            <person name="Anderson J.B."/>
            <person name="Grigoriev I.V."/>
            <person name="Gueldener U."/>
            <person name="Muensterkoetter M."/>
            <person name="Nagy L.G."/>
        </authorList>
    </citation>
    <scope>NUCLEOTIDE SEQUENCE [LARGE SCALE GENOMIC DNA]</scope>
    <source>
        <strain evidence="2">Ar21-2</strain>
    </source>
</reference>
<organism evidence="1 2">
    <name type="scientific">Armillaria gallica</name>
    <name type="common">Bulbous honey fungus</name>
    <name type="synonym">Armillaria bulbosa</name>
    <dbReference type="NCBI Taxonomy" id="47427"/>
    <lineage>
        <taxon>Eukaryota</taxon>
        <taxon>Fungi</taxon>
        <taxon>Dikarya</taxon>
        <taxon>Basidiomycota</taxon>
        <taxon>Agaricomycotina</taxon>
        <taxon>Agaricomycetes</taxon>
        <taxon>Agaricomycetidae</taxon>
        <taxon>Agaricales</taxon>
        <taxon>Marasmiineae</taxon>
        <taxon>Physalacriaceae</taxon>
        <taxon>Armillaria</taxon>
    </lineage>
</organism>
<evidence type="ECO:0008006" key="3">
    <source>
        <dbReference type="Google" id="ProtNLM"/>
    </source>
</evidence>
<sequence>MPTRPEVDAVDGRTSIWLHGINLPLNSHIPFQDGPLPESSRTLELLFKFLYYKPQPDLAELTFAVLPLAEASHKYRVYAAISSCKNVFRLLIPNEAAKQSVTFSAEELVR</sequence>
<dbReference type="OrthoDB" id="3184970at2759"/>
<name>A0A2H3EF08_ARMGA</name>
<evidence type="ECO:0000313" key="1">
    <source>
        <dbReference type="EMBL" id="PBK98963.1"/>
    </source>
</evidence>
<accession>A0A2H3EF08</accession>
<evidence type="ECO:0000313" key="2">
    <source>
        <dbReference type="Proteomes" id="UP000217790"/>
    </source>
</evidence>
<protein>
    <recommendedName>
        <fullName evidence="3">BTB domain-containing protein</fullName>
    </recommendedName>
</protein>
<dbReference type="EMBL" id="KZ293647">
    <property type="protein sequence ID" value="PBK98963.1"/>
    <property type="molecule type" value="Genomic_DNA"/>
</dbReference>
<proteinExistence type="predicted"/>
<dbReference type="Proteomes" id="UP000217790">
    <property type="component" value="Unassembled WGS sequence"/>
</dbReference>
<gene>
    <name evidence="1" type="ORF">ARMGADRAFT_1007603</name>
</gene>
<dbReference type="AlphaFoldDB" id="A0A2H3EF08"/>